<reference evidence="2" key="1">
    <citation type="submission" date="2017-01" db="EMBL/GenBank/DDBJ databases">
        <authorList>
            <person name="Wang Y."/>
            <person name="White M."/>
            <person name="Kvist S."/>
            <person name="Moncalvo J.-M."/>
        </authorList>
    </citation>
    <scope>NUCLEOTIDE SEQUENCE [LARGE SCALE GENOMIC DNA]</scope>
    <source>
        <strain evidence="2">COL-18-3</strain>
    </source>
</reference>
<dbReference type="AlphaFoldDB" id="A0A1R1PSN6"/>
<gene>
    <name evidence="1" type="ORF">AX774_g2508</name>
</gene>
<sequence length="113" mass="12947">MLYGRLFFSAAPQILESIAQSHKALIPIISTSTTLALQTPPITFDCHWRIFHIQVFMAQQNPGVSTIFWLQADTLFKIHYCLFMVSNQAVVVSHYHICLWVVPVDTQTFFCQS</sequence>
<comment type="caution">
    <text evidence="1">The sequence shown here is derived from an EMBL/GenBank/DDBJ whole genome shotgun (WGS) entry which is preliminary data.</text>
</comment>
<dbReference type="Proteomes" id="UP000188320">
    <property type="component" value="Unassembled WGS sequence"/>
</dbReference>
<evidence type="ECO:0000313" key="1">
    <source>
        <dbReference type="EMBL" id="OMH83961.1"/>
    </source>
</evidence>
<protein>
    <submittedName>
        <fullName evidence="1">Uncharacterized protein</fullName>
    </submittedName>
</protein>
<keyword evidence="2" id="KW-1185">Reference proteome</keyword>
<organism evidence="1 2">
    <name type="scientific">Zancudomyces culisetae</name>
    <name type="common">Gut fungus</name>
    <name type="synonym">Smittium culisetae</name>
    <dbReference type="NCBI Taxonomy" id="1213189"/>
    <lineage>
        <taxon>Eukaryota</taxon>
        <taxon>Fungi</taxon>
        <taxon>Fungi incertae sedis</taxon>
        <taxon>Zoopagomycota</taxon>
        <taxon>Kickxellomycotina</taxon>
        <taxon>Harpellomycetes</taxon>
        <taxon>Harpellales</taxon>
        <taxon>Legeriomycetaceae</taxon>
        <taxon>Zancudomyces</taxon>
    </lineage>
</organism>
<name>A0A1R1PSN6_ZANCU</name>
<evidence type="ECO:0000313" key="2">
    <source>
        <dbReference type="Proteomes" id="UP000188320"/>
    </source>
</evidence>
<dbReference type="EMBL" id="LSSK01000277">
    <property type="protein sequence ID" value="OMH83961.1"/>
    <property type="molecule type" value="Genomic_DNA"/>
</dbReference>
<proteinExistence type="predicted"/>
<accession>A0A1R1PSN6</accession>